<protein>
    <submittedName>
        <fullName evidence="2">Uncharacterized protein</fullName>
    </submittedName>
</protein>
<dbReference type="AlphaFoldDB" id="A0A0C2YA56"/>
<reference evidence="2 3" key="1">
    <citation type="submission" date="2014-04" db="EMBL/GenBank/DDBJ databases">
        <authorList>
            <consortium name="DOE Joint Genome Institute"/>
            <person name="Kuo A."/>
            <person name="Gay G."/>
            <person name="Dore J."/>
            <person name="Kohler A."/>
            <person name="Nagy L.G."/>
            <person name="Floudas D."/>
            <person name="Copeland A."/>
            <person name="Barry K.W."/>
            <person name="Cichocki N."/>
            <person name="Veneault-Fourrey C."/>
            <person name="LaButti K."/>
            <person name="Lindquist E.A."/>
            <person name="Lipzen A."/>
            <person name="Lundell T."/>
            <person name="Morin E."/>
            <person name="Murat C."/>
            <person name="Sun H."/>
            <person name="Tunlid A."/>
            <person name="Henrissat B."/>
            <person name="Grigoriev I.V."/>
            <person name="Hibbett D.S."/>
            <person name="Martin F."/>
            <person name="Nordberg H.P."/>
            <person name="Cantor M.N."/>
            <person name="Hua S.X."/>
        </authorList>
    </citation>
    <scope>NUCLEOTIDE SEQUENCE [LARGE SCALE GENOMIC DNA]</scope>
    <source>
        <strain evidence="3">h7</strain>
    </source>
</reference>
<name>A0A0C2YA56_HEBCY</name>
<accession>A0A0C2YA56</accession>
<dbReference type="HOGENOM" id="CLU_1204907_0_0_1"/>
<feature type="region of interest" description="Disordered" evidence="1">
    <location>
        <begin position="23"/>
        <end position="62"/>
    </location>
</feature>
<sequence>MVIWSIHCSPRRQFTTDPLVRRTRARHQDHGENQGNYRVGRRSRSAEPGCPSTTRGGTTPRRGRYRSSLLLLFRNGRLLCKAVCTSRIWIAIPVQVLLRTVRYKKAVDVHRKLDQMCKVSAGWWTSELQLRHWRLQLPRFLGFETPLKMLHLCVPDPSRSTTLIITAHSHCNGRFNFHSPIYPLAFSLSRIGINEITILVFARRYGGGDRQGDCAINDSTSPPQHPQAWV</sequence>
<dbReference type="Proteomes" id="UP000053424">
    <property type="component" value="Unassembled WGS sequence"/>
</dbReference>
<feature type="compositionally biased region" description="Low complexity" evidence="1">
    <location>
        <begin position="48"/>
        <end position="62"/>
    </location>
</feature>
<evidence type="ECO:0000256" key="1">
    <source>
        <dbReference type="SAM" id="MobiDB-lite"/>
    </source>
</evidence>
<reference evidence="3" key="2">
    <citation type="submission" date="2015-01" db="EMBL/GenBank/DDBJ databases">
        <title>Evolutionary Origins and Diversification of the Mycorrhizal Mutualists.</title>
        <authorList>
            <consortium name="DOE Joint Genome Institute"/>
            <consortium name="Mycorrhizal Genomics Consortium"/>
            <person name="Kohler A."/>
            <person name="Kuo A."/>
            <person name="Nagy L.G."/>
            <person name="Floudas D."/>
            <person name="Copeland A."/>
            <person name="Barry K.W."/>
            <person name="Cichocki N."/>
            <person name="Veneault-Fourrey C."/>
            <person name="LaButti K."/>
            <person name="Lindquist E.A."/>
            <person name="Lipzen A."/>
            <person name="Lundell T."/>
            <person name="Morin E."/>
            <person name="Murat C."/>
            <person name="Riley R."/>
            <person name="Ohm R."/>
            <person name="Sun H."/>
            <person name="Tunlid A."/>
            <person name="Henrissat B."/>
            <person name="Grigoriev I.V."/>
            <person name="Hibbett D.S."/>
            <person name="Martin F."/>
        </authorList>
    </citation>
    <scope>NUCLEOTIDE SEQUENCE [LARGE SCALE GENOMIC DNA]</scope>
    <source>
        <strain evidence="3">h7</strain>
    </source>
</reference>
<evidence type="ECO:0000313" key="3">
    <source>
        <dbReference type="Proteomes" id="UP000053424"/>
    </source>
</evidence>
<dbReference type="EMBL" id="KN831770">
    <property type="protein sequence ID" value="KIM46708.1"/>
    <property type="molecule type" value="Genomic_DNA"/>
</dbReference>
<organism evidence="2 3">
    <name type="scientific">Hebeloma cylindrosporum</name>
    <dbReference type="NCBI Taxonomy" id="76867"/>
    <lineage>
        <taxon>Eukaryota</taxon>
        <taxon>Fungi</taxon>
        <taxon>Dikarya</taxon>
        <taxon>Basidiomycota</taxon>
        <taxon>Agaricomycotina</taxon>
        <taxon>Agaricomycetes</taxon>
        <taxon>Agaricomycetidae</taxon>
        <taxon>Agaricales</taxon>
        <taxon>Agaricineae</taxon>
        <taxon>Hymenogastraceae</taxon>
        <taxon>Hebeloma</taxon>
    </lineage>
</organism>
<proteinExistence type="predicted"/>
<evidence type="ECO:0000313" key="2">
    <source>
        <dbReference type="EMBL" id="KIM46708.1"/>
    </source>
</evidence>
<gene>
    <name evidence="2" type="ORF">M413DRAFT_261189</name>
</gene>
<keyword evidence="3" id="KW-1185">Reference proteome</keyword>